<feature type="transmembrane region" description="Helical" evidence="1">
    <location>
        <begin position="425"/>
        <end position="450"/>
    </location>
</feature>
<feature type="transmembrane region" description="Helical" evidence="1">
    <location>
        <begin position="358"/>
        <end position="381"/>
    </location>
</feature>
<evidence type="ECO:0000313" key="3">
    <source>
        <dbReference type="Proteomes" id="UP001177023"/>
    </source>
</evidence>
<feature type="transmembrane region" description="Helical" evidence="1">
    <location>
        <begin position="659"/>
        <end position="692"/>
    </location>
</feature>
<accession>A0AA36G3E2</accession>
<feature type="transmembrane region" description="Helical" evidence="1">
    <location>
        <begin position="145"/>
        <end position="168"/>
    </location>
</feature>
<keyword evidence="1" id="KW-0812">Transmembrane</keyword>
<dbReference type="Pfam" id="PF10318">
    <property type="entry name" value="7TM_GPCR_Srh"/>
    <property type="match status" value="2"/>
</dbReference>
<name>A0AA36G3E2_9BILA</name>
<dbReference type="PANTHER" id="PTHR45830">
    <property type="entry name" value="SERPENTINE RECEPTOR, CLASS I"/>
    <property type="match status" value="1"/>
</dbReference>
<feature type="transmembrane region" description="Helical" evidence="1">
    <location>
        <begin position="508"/>
        <end position="530"/>
    </location>
</feature>
<keyword evidence="3" id="KW-1185">Reference proteome</keyword>
<evidence type="ECO:0000313" key="2">
    <source>
        <dbReference type="EMBL" id="CAJ0576796.1"/>
    </source>
</evidence>
<feature type="transmembrane region" description="Helical" evidence="1">
    <location>
        <begin position="462"/>
        <end position="488"/>
    </location>
</feature>
<dbReference type="EMBL" id="CATQJA010002647">
    <property type="protein sequence ID" value="CAJ0576796.1"/>
    <property type="molecule type" value="Genomic_DNA"/>
</dbReference>
<feature type="transmembrane region" description="Helical" evidence="1">
    <location>
        <begin position="103"/>
        <end position="125"/>
    </location>
</feature>
<dbReference type="PANTHER" id="PTHR45830:SF15">
    <property type="entry name" value="SERPENTINE RECEPTOR, CLASS I"/>
    <property type="match status" value="1"/>
</dbReference>
<keyword evidence="1" id="KW-1133">Transmembrane helix</keyword>
<reference evidence="2" key="1">
    <citation type="submission" date="2023-06" db="EMBL/GenBank/DDBJ databases">
        <authorList>
            <person name="Delattre M."/>
        </authorList>
    </citation>
    <scope>NUCLEOTIDE SEQUENCE</scope>
    <source>
        <strain evidence="2">AF72</strain>
    </source>
</reference>
<evidence type="ECO:0008006" key="4">
    <source>
        <dbReference type="Google" id="ProtNLM"/>
    </source>
</evidence>
<feature type="transmembrane region" description="Helical" evidence="1">
    <location>
        <begin position="316"/>
        <end position="338"/>
    </location>
</feature>
<sequence length="740" mass="83738">MGNLALIVDLNEEIPLTLNREVFVWMEYASVVGIVFNLFGLWVIGFHTPQSMRDFGIALTAYQVLVLLTDALLSSILSPYFIFPIPGGYPTGWLWELGVSTQLQTSLGIVIGFHTEVLLMIMFMLRHQAIMPATHFLKFKPRPMFCFYIILQLCVYLNVIVVSIYIFYGDDQEATKAMYLDSYPILRQFLEIPRCYTFTPDNGLIVVYGVAGWTVLTFIVILAASVSSFHVLHVKQHTMSVQTHRLQKQWMKNCLLQVSVPFAFVVAPVIALILIVVFESTVYFGDPVIATYAKLDLVPGGYPTGWLWELGVSTQLQTSIGLAVALHTEALLMVMFMLRHQAIMPATHLLKFRPRPMFCFYVALQLFVYILVLVMSCIIFHGDDQVATKAVYLEKYPMLRQFLEIPRCMALSKAGGLIVAYGGGAWTIFTFLVMLVVAMFFNAFGVWVIGFHTPNTMRAYGIALTAYQILSFLTDAFLSWILSPYFIFPIPGGYPNGWLWTFGVSTQVQIVIGLSVAAHMISLLMIMFMLRHQAIMPPTHLLKFDPSYMIGFYIGLQFFAYTHVISVSSYVFYDDDVAATKAYYLERYFMFREFLEVPRTYVFTPANGFLVVSNVFAWAIALLVLVLGASFSSFHVLHVRRHMMSEKTYNLQKKWMKNCLLQVSIPLITIVLPVVIAVIDIALDLVVIFVWVQPRTFVLSETSTIAVTKQTRMATKMRVAAANASFMSNSPLESTMNDVG</sequence>
<gene>
    <name evidence="2" type="ORF">MSPICULIGERA_LOCUS15082</name>
</gene>
<dbReference type="InterPro" id="IPR019422">
    <property type="entry name" value="7TM_GPCR_serpentine_rcpt_Srh"/>
</dbReference>
<protein>
    <recommendedName>
        <fullName evidence="4">G protein-coupled receptor</fullName>
    </recommendedName>
</protein>
<organism evidence="2 3">
    <name type="scientific">Mesorhabditis spiculigera</name>
    <dbReference type="NCBI Taxonomy" id="96644"/>
    <lineage>
        <taxon>Eukaryota</taxon>
        <taxon>Metazoa</taxon>
        <taxon>Ecdysozoa</taxon>
        <taxon>Nematoda</taxon>
        <taxon>Chromadorea</taxon>
        <taxon>Rhabditida</taxon>
        <taxon>Rhabditina</taxon>
        <taxon>Rhabditomorpha</taxon>
        <taxon>Rhabditoidea</taxon>
        <taxon>Rhabditidae</taxon>
        <taxon>Mesorhabditinae</taxon>
        <taxon>Mesorhabditis</taxon>
    </lineage>
</organism>
<comment type="caution">
    <text evidence="2">The sequence shown here is derived from an EMBL/GenBank/DDBJ whole genome shotgun (WGS) entry which is preliminary data.</text>
</comment>
<feature type="transmembrane region" description="Helical" evidence="1">
    <location>
        <begin position="205"/>
        <end position="233"/>
    </location>
</feature>
<keyword evidence="1" id="KW-0472">Membrane</keyword>
<feature type="transmembrane region" description="Helical" evidence="1">
    <location>
        <begin position="254"/>
        <end position="278"/>
    </location>
</feature>
<feature type="transmembrane region" description="Helical" evidence="1">
    <location>
        <begin position="615"/>
        <end position="638"/>
    </location>
</feature>
<dbReference type="AlphaFoldDB" id="A0AA36G3E2"/>
<feature type="transmembrane region" description="Helical" evidence="1">
    <location>
        <begin position="22"/>
        <end position="44"/>
    </location>
</feature>
<proteinExistence type="predicted"/>
<evidence type="ECO:0000256" key="1">
    <source>
        <dbReference type="SAM" id="Phobius"/>
    </source>
</evidence>
<feature type="transmembrane region" description="Helical" evidence="1">
    <location>
        <begin position="550"/>
        <end position="573"/>
    </location>
</feature>
<dbReference type="Proteomes" id="UP001177023">
    <property type="component" value="Unassembled WGS sequence"/>
</dbReference>
<feature type="non-terminal residue" evidence="2">
    <location>
        <position position="740"/>
    </location>
</feature>
<feature type="transmembrane region" description="Helical" evidence="1">
    <location>
        <begin position="56"/>
        <end position="83"/>
    </location>
</feature>